<protein>
    <submittedName>
        <fullName evidence="2">Glycosyltransferase family 2 protein</fullName>
    </submittedName>
</protein>
<dbReference type="EMBL" id="CP050959">
    <property type="protein sequence ID" value="QIX74196.1"/>
    <property type="molecule type" value="Genomic_DNA"/>
</dbReference>
<dbReference type="GO" id="GO:0016758">
    <property type="term" value="F:hexosyltransferase activity"/>
    <property type="evidence" value="ECO:0007669"/>
    <property type="project" value="UniProtKB-ARBA"/>
</dbReference>
<name>A0AAE6YSH3_9STRE</name>
<evidence type="ECO:0000313" key="2">
    <source>
        <dbReference type="EMBL" id="QIX74196.1"/>
    </source>
</evidence>
<dbReference type="AlphaFoldDB" id="A0AAE6YSH3"/>
<evidence type="ECO:0000259" key="1">
    <source>
        <dbReference type="Pfam" id="PF00535"/>
    </source>
</evidence>
<dbReference type="SUPFAM" id="SSF53448">
    <property type="entry name" value="Nucleotide-diphospho-sugar transferases"/>
    <property type="match status" value="1"/>
</dbReference>
<organism evidence="2 3">
    <name type="scientific">Streptococcus gallolyticus</name>
    <dbReference type="NCBI Taxonomy" id="315405"/>
    <lineage>
        <taxon>Bacteria</taxon>
        <taxon>Bacillati</taxon>
        <taxon>Bacillota</taxon>
        <taxon>Bacilli</taxon>
        <taxon>Lactobacillales</taxon>
        <taxon>Streptococcaceae</taxon>
        <taxon>Streptococcus</taxon>
    </lineage>
</organism>
<dbReference type="PANTHER" id="PTHR22916:SF3">
    <property type="entry name" value="UDP-GLCNAC:BETAGAL BETA-1,3-N-ACETYLGLUCOSAMINYLTRANSFERASE-LIKE PROTEIN 1"/>
    <property type="match status" value="1"/>
</dbReference>
<dbReference type="InterPro" id="IPR001173">
    <property type="entry name" value="Glyco_trans_2-like"/>
</dbReference>
<dbReference type="Gene3D" id="3.90.550.10">
    <property type="entry name" value="Spore Coat Polysaccharide Biosynthesis Protein SpsA, Chain A"/>
    <property type="match status" value="1"/>
</dbReference>
<dbReference type="Pfam" id="PF00535">
    <property type="entry name" value="Glycos_transf_2"/>
    <property type="match status" value="1"/>
</dbReference>
<dbReference type="PANTHER" id="PTHR22916">
    <property type="entry name" value="GLYCOSYLTRANSFERASE"/>
    <property type="match status" value="1"/>
</dbReference>
<accession>A0AAE6YSH3</accession>
<dbReference type="Proteomes" id="UP000503130">
    <property type="component" value="Chromosome"/>
</dbReference>
<dbReference type="RefSeq" id="WP_013851740.1">
    <property type="nucleotide sequence ID" value="NZ_CP050959.1"/>
</dbReference>
<feature type="domain" description="Glycosyltransferase 2-like" evidence="1">
    <location>
        <begin position="6"/>
        <end position="129"/>
    </location>
</feature>
<dbReference type="InterPro" id="IPR029044">
    <property type="entry name" value="Nucleotide-diphossugar_trans"/>
</dbReference>
<evidence type="ECO:0000313" key="3">
    <source>
        <dbReference type="Proteomes" id="UP000503130"/>
    </source>
</evidence>
<sequence>MKDLVSIITPSYNTANFIGKTIESVLEQTYQNWEMIIVDDCSQDNTDEVVQQYLVDERIRYIKNEVNSGAALSRNRALKEARGRWIAFLDSDDLWSPNKLEKQVAFMAKNGYHFSYTNYEEIDSDGQPTGVNVTGPKSISKTGMFNYCWPGCLTVMYDADYIGLVQIKDIKKNNDYAMWLKISQKAECWLLDETLAKYRKRMGSISRQSIRTMIGWHYKLWCEVEEKNPSISFYLTVKNLLFGFMKKILYRKVING</sequence>
<proteinExistence type="predicted"/>
<gene>
    <name evidence="2" type="ORF">FOB74_06985</name>
</gene>
<dbReference type="CDD" id="cd00761">
    <property type="entry name" value="Glyco_tranf_GTA_type"/>
    <property type="match status" value="1"/>
</dbReference>
<reference evidence="2 3" key="1">
    <citation type="submission" date="2019-09" db="EMBL/GenBank/DDBJ databases">
        <title>FDA dAtabase for Regulatory Grade micrObial Sequences (FDA-ARGOS): Supporting development and validation of Infectious Disease Dx tests.</title>
        <authorList>
            <person name="Sciortino C."/>
            <person name="Tallon L."/>
            <person name="Sadzewicz L."/>
            <person name="Vavikolanu K."/>
            <person name="Mehta A."/>
            <person name="Aluvathingal J."/>
            <person name="Nadendla S."/>
            <person name="Nandy P."/>
            <person name="Geyer C."/>
            <person name="Yan Y."/>
            <person name="Sichtig H."/>
        </authorList>
    </citation>
    <scope>NUCLEOTIDE SEQUENCE [LARGE SCALE GENOMIC DNA]</scope>
    <source>
        <strain evidence="2 3">FDAARGOS_666</strain>
    </source>
</reference>